<dbReference type="PROSITE" id="PS50937">
    <property type="entry name" value="HTH_MERR_2"/>
    <property type="match status" value="1"/>
</dbReference>
<dbReference type="EMBL" id="JACHHY010000009">
    <property type="protein sequence ID" value="MBB5018547.1"/>
    <property type="molecule type" value="Genomic_DNA"/>
</dbReference>
<dbReference type="SUPFAM" id="SSF46955">
    <property type="entry name" value="Putative DNA-binding domain"/>
    <property type="match status" value="1"/>
</dbReference>
<dbReference type="Gene3D" id="1.10.1660.10">
    <property type="match status" value="1"/>
</dbReference>
<evidence type="ECO:0000259" key="2">
    <source>
        <dbReference type="PROSITE" id="PS50937"/>
    </source>
</evidence>
<dbReference type="GO" id="GO:0003677">
    <property type="term" value="F:DNA binding"/>
    <property type="evidence" value="ECO:0007669"/>
    <property type="project" value="UniProtKB-KW"/>
</dbReference>
<dbReference type="InterPro" id="IPR009061">
    <property type="entry name" value="DNA-bd_dom_put_sf"/>
</dbReference>
<dbReference type="CDD" id="cd04776">
    <property type="entry name" value="HTH_GnyR"/>
    <property type="match status" value="1"/>
</dbReference>
<keyword evidence="1 3" id="KW-0238">DNA-binding</keyword>
<accession>A0A840MNH7</accession>
<evidence type="ECO:0000256" key="1">
    <source>
        <dbReference type="ARBA" id="ARBA00023125"/>
    </source>
</evidence>
<protein>
    <submittedName>
        <fullName evidence="3">DNA-binding transcriptional MerR regulator</fullName>
    </submittedName>
</protein>
<sequence length="128" mass="15141">MSDIANDTTYTITDLAREFDVTTRTIRFYEDEGLLSPERIGRNRLYNQRDRTRLMLILRGKRLGFALGEIRELFDLYDMGKDQKPQLRLLLDRIANKRLQLEQQKTDIEIVLSEMDSLTTRCREILGE</sequence>
<keyword evidence="4" id="KW-1185">Reference proteome</keyword>
<dbReference type="InterPro" id="IPR047057">
    <property type="entry name" value="MerR_fam"/>
</dbReference>
<dbReference type="SMART" id="SM00422">
    <property type="entry name" value="HTH_MERR"/>
    <property type="match status" value="1"/>
</dbReference>
<dbReference type="RefSeq" id="WP_184037976.1">
    <property type="nucleotide sequence ID" value="NZ_JACHHY010000009.1"/>
</dbReference>
<dbReference type="GO" id="GO:0003700">
    <property type="term" value="F:DNA-binding transcription factor activity"/>
    <property type="evidence" value="ECO:0007669"/>
    <property type="project" value="InterPro"/>
</dbReference>
<feature type="domain" description="HTH merR-type" evidence="2">
    <location>
        <begin position="9"/>
        <end position="76"/>
    </location>
</feature>
<dbReference type="PANTHER" id="PTHR30204">
    <property type="entry name" value="REDOX-CYCLING DRUG-SENSING TRANSCRIPTIONAL ACTIVATOR SOXR"/>
    <property type="match status" value="1"/>
</dbReference>
<dbReference type="AlphaFoldDB" id="A0A840MNH7"/>
<organism evidence="3 4">
    <name type="scientific">Chitinivorax tropicus</name>
    <dbReference type="NCBI Taxonomy" id="714531"/>
    <lineage>
        <taxon>Bacteria</taxon>
        <taxon>Pseudomonadati</taxon>
        <taxon>Pseudomonadota</taxon>
        <taxon>Betaproteobacteria</taxon>
        <taxon>Chitinivorax</taxon>
    </lineage>
</organism>
<evidence type="ECO:0000313" key="4">
    <source>
        <dbReference type="Proteomes" id="UP000575898"/>
    </source>
</evidence>
<gene>
    <name evidence="3" type="ORF">HNQ59_001836</name>
</gene>
<comment type="caution">
    <text evidence="3">The sequence shown here is derived from an EMBL/GenBank/DDBJ whole genome shotgun (WGS) entry which is preliminary data.</text>
</comment>
<reference evidence="3 4" key="1">
    <citation type="submission" date="2020-08" db="EMBL/GenBank/DDBJ databases">
        <title>Genomic Encyclopedia of Type Strains, Phase IV (KMG-IV): sequencing the most valuable type-strain genomes for metagenomic binning, comparative biology and taxonomic classification.</title>
        <authorList>
            <person name="Goeker M."/>
        </authorList>
    </citation>
    <scope>NUCLEOTIDE SEQUENCE [LARGE SCALE GENOMIC DNA]</scope>
    <source>
        <strain evidence="3 4">DSM 27165</strain>
    </source>
</reference>
<proteinExistence type="predicted"/>
<evidence type="ECO:0000313" key="3">
    <source>
        <dbReference type="EMBL" id="MBB5018547.1"/>
    </source>
</evidence>
<name>A0A840MNH7_9PROT</name>
<dbReference type="Pfam" id="PF13411">
    <property type="entry name" value="MerR_1"/>
    <property type="match status" value="1"/>
</dbReference>
<dbReference type="Proteomes" id="UP000575898">
    <property type="component" value="Unassembled WGS sequence"/>
</dbReference>
<dbReference type="PANTHER" id="PTHR30204:SF58">
    <property type="entry name" value="HTH-TYPE TRANSCRIPTIONAL REGULATOR YFMP"/>
    <property type="match status" value="1"/>
</dbReference>
<dbReference type="InterPro" id="IPR000551">
    <property type="entry name" value="MerR-type_HTH_dom"/>
</dbReference>